<dbReference type="Pfam" id="PF01344">
    <property type="entry name" value="Kelch_1"/>
    <property type="match status" value="1"/>
</dbReference>
<dbReference type="Pfam" id="PF24681">
    <property type="entry name" value="Kelch_KLHDC2_KLHL20_DRC7"/>
    <property type="match status" value="1"/>
</dbReference>
<evidence type="ECO:0000313" key="8">
    <source>
        <dbReference type="EMBL" id="SZX71899.1"/>
    </source>
</evidence>
<dbReference type="AlphaFoldDB" id="A0A383W431"/>
<feature type="region of interest" description="Disordered" evidence="6">
    <location>
        <begin position="481"/>
        <end position="560"/>
    </location>
</feature>
<dbReference type="Pfam" id="PF00887">
    <property type="entry name" value="ACBP"/>
    <property type="match status" value="1"/>
</dbReference>
<dbReference type="Proteomes" id="UP000256970">
    <property type="component" value="Unassembled WGS sequence"/>
</dbReference>
<dbReference type="GO" id="GO:0000062">
    <property type="term" value="F:fatty-acyl-CoA binding"/>
    <property type="evidence" value="ECO:0007669"/>
    <property type="project" value="InterPro"/>
</dbReference>
<dbReference type="Gene3D" id="1.20.80.10">
    <property type="match status" value="1"/>
</dbReference>
<accession>A0A383W431</accession>
<evidence type="ECO:0000256" key="2">
    <source>
        <dbReference type="ARBA" id="ARBA00022441"/>
    </source>
</evidence>
<comment type="similarity">
    <text evidence="1">Belongs to the ACBP family.</text>
</comment>
<keyword evidence="4" id="KW-0446">Lipid-binding</keyword>
<dbReference type="InterPro" id="IPR015915">
    <property type="entry name" value="Kelch-typ_b-propeller"/>
</dbReference>
<name>A0A383W431_TETOB</name>
<dbReference type="InterPro" id="IPR035984">
    <property type="entry name" value="Acyl-CoA-binding_sf"/>
</dbReference>
<keyword evidence="2" id="KW-0880">Kelch repeat</keyword>
<dbReference type="EMBL" id="FNXT01001263">
    <property type="protein sequence ID" value="SZX76628.1"/>
    <property type="molecule type" value="Genomic_DNA"/>
</dbReference>
<dbReference type="PANTHER" id="PTHR46093">
    <property type="entry name" value="ACYL-COA-BINDING DOMAIN-CONTAINING PROTEIN 5"/>
    <property type="match status" value="1"/>
</dbReference>
<keyword evidence="10" id="KW-1185">Reference proteome</keyword>
<evidence type="ECO:0000256" key="6">
    <source>
        <dbReference type="SAM" id="MobiDB-lite"/>
    </source>
</evidence>
<evidence type="ECO:0000256" key="4">
    <source>
        <dbReference type="ARBA" id="ARBA00023121"/>
    </source>
</evidence>
<feature type="coiled-coil region" evidence="5">
    <location>
        <begin position="565"/>
        <end position="679"/>
    </location>
</feature>
<dbReference type="EMBL" id="FNXT01001087">
    <property type="protein sequence ID" value="SZX71899.1"/>
    <property type="molecule type" value="Genomic_DNA"/>
</dbReference>
<dbReference type="InterPro" id="IPR000582">
    <property type="entry name" value="Acyl-CoA-binding_protein"/>
</dbReference>
<dbReference type="Gene3D" id="2.120.10.80">
    <property type="entry name" value="Kelch-type beta propeller"/>
    <property type="match status" value="2"/>
</dbReference>
<evidence type="ECO:0000259" key="7">
    <source>
        <dbReference type="PROSITE" id="PS51228"/>
    </source>
</evidence>
<evidence type="ECO:0000313" key="10">
    <source>
        <dbReference type="Proteomes" id="UP000256970"/>
    </source>
</evidence>
<evidence type="ECO:0000256" key="5">
    <source>
        <dbReference type="SAM" id="Coils"/>
    </source>
</evidence>
<keyword evidence="3" id="KW-0677">Repeat</keyword>
<dbReference type="SUPFAM" id="SSF47027">
    <property type="entry name" value="Acyl-CoA binding protein"/>
    <property type="match status" value="1"/>
</dbReference>
<reference evidence="8 10" key="1">
    <citation type="submission" date="2016-10" db="EMBL/GenBank/DDBJ databases">
        <authorList>
            <person name="Cai Z."/>
        </authorList>
    </citation>
    <scope>NUCLEOTIDE SEQUENCE [LARGE SCALE GENOMIC DNA]</scope>
</reference>
<sequence length="692" mass="74217">MTETPAAQSSGGAACQIPYPDRFHAAAAFVSNTPESAFSDEARLLFYALHSQATKGPCKDGKPWGWNVVESAKWQSWNQLGSMPQMEAMRLYVRTLDEEQPEWWTRMPEQPQPGSPGAAGVSGEPGVSISSVFQEGTWVVIQQDDAKKPIPRYEQGAALLGSQLYVLGGHYGGRYLQDLWVYNLSRLQWTAPAATVEQPQDAAEGGEEEGAALLAPAGPPASAGWSVTPFQDKLLVLGGHMKVGKLKKGESLPPISVWLVDLATLRWSALPTSGTVPCARGGHTACLMPSGDKVVVYGGEDSHRRPLGDVHVLDLQDLSWSQLKISSKAQPNARSGHVATLANDTMLVFGGGSIASCFNDLWQLDLARGAWSKPELHGPSPTPRAGHSGSLVGDYWYILGGGNNVKGCTDMLVADLTELAAGAVSWKKVCSVPPGSPLSSEGISLLHTPELNLLVAFGGYNGKYHNAVSVYKLPGYQQHVRSPLKQQQQRAAAASPRPQQQPQQDQQQLQQQIAEQQEQHQQVSQQQQQQQLEAQEAAAAAASNGNEPLQNGGAAMSKGQEKNLLRDLALSREQLKRDLAAARQELELVAGSADAAKEEAAVQINMLSRQLTGAQAQAAAAEKAAEESRQLLSAEQAKTLKLEAQLAELHERLGGLGELERELARYRKLEKDSAAAAAQKGSGGLWGYISGQ</sequence>
<keyword evidence="5" id="KW-0175">Coiled coil</keyword>
<dbReference type="SUPFAM" id="SSF50965">
    <property type="entry name" value="Galactose oxidase, central domain"/>
    <property type="match status" value="1"/>
</dbReference>
<evidence type="ECO:0000256" key="3">
    <source>
        <dbReference type="ARBA" id="ARBA00022737"/>
    </source>
</evidence>
<gene>
    <name evidence="8" type="ORF">BQ4739_LOCUS12006</name>
    <name evidence="9" type="ORF">BQ4739_LOCUS17003</name>
</gene>
<organism evidence="8 10">
    <name type="scientific">Tetradesmus obliquus</name>
    <name type="common">Green alga</name>
    <name type="synonym">Acutodesmus obliquus</name>
    <dbReference type="NCBI Taxonomy" id="3088"/>
    <lineage>
        <taxon>Eukaryota</taxon>
        <taxon>Viridiplantae</taxon>
        <taxon>Chlorophyta</taxon>
        <taxon>core chlorophytes</taxon>
        <taxon>Chlorophyceae</taxon>
        <taxon>CS clade</taxon>
        <taxon>Sphaeropleales</taxon>
        <taxon>Scenedesmaceae</taxon>
        <taxon>Tetradesmus</taxon>
    </lineage>
</organism>
<proteinExistence type="inferred from homology"/>
<dbReference type="InterPro" id="IPR006652">
    <property type="entry name" value="Kelch_1"/>
</dbReference>
<dbReference type="STRING" id="3088.A0A383W431"/>
<evidence type="ECO:0000313" key="9">
    <source>
        <dbReference type="EMBL" id="SZX76628.1"/>
    </source>
</evidence>
<dbReference type="PANTHER" id="PTHR46093:SF3">
    <property type="entry name" value="ACYL-COA-BINDING DOMAIN-CONTAINING PROTEIN 4"/>
    <property type="match status" value="1"/>
</dbReference>
<feature type="domain" description="ACB" evidence="7">
    <location>
        <begin position="19"/>
        <end position="105"/>
    </location>
</feature>
<dbReference type="InterPro" id="IPR011043">
    <property type="entry name" value="Gal_Oxase/kelch_b-propeller"/>
</dbReference>
<dbReference type="InterPro" id="IPR014352">
    <property type="entry name" value="FERM/acyl-CoA-bd_prot_sf"/>
</dbReference>
<protein>
    <recommendedName>
        <fullName evidence="7">ACB domain-containing protein</fullName>
    </recommendedName>
</protein>
<evidence type="ECO:0000256" key="1">
    <source>
        <dbReference type="ARBA" id="ARBA00005567"/>
    </source>
</evidence>
<dbReference type="PROSITE" id="PS51228">
    <property type="entry name" value="ACB_2"/>
    <property type="match status" value="1"/>
</dbReference>
<feature type="compositionally biased region" description="Low complexity" evidence="6">
    <location>
        <begin position="486"/>
        <end position="542"/>
    </location>
</feature>